<dbReference type="AlphaFoldDB" id="A0A1H1GKP7"/>
<dbReference type="EMBL" id="FNLF01000002">
    <property type="protein sequence ID" value="SDR13458.1"/>
    <property type="molecule type" value="Genomic_DNA"/>
</dbReference>
<dbReference type="Gene3D" id="3.40.50.1820">
    <property type="entry name" value="alpha/beta hydrolase"/>
    <property type="match status" value="1"/>
</dbReference>
<proteinExistence type="inferred from homology"/>
<keyword evidence="2" id="KW-0378">Hydrolase</keyword>
<dbReference type="Proteomes" id="UP000183053">
    <property type="component" value="Unassembled WGS sequence"/>
</dbReference>
<name>A0A1H1GKP7_9ACTN</name>
<dbReference type="SUPFAM" id="SSF53474">
    <property type="entry name" value="alpha/beta-Hydrolases"/>
    <property type="match status" value="1"/>
</dbReference>
<keyword evidence="6" id="KW-1185">Reference proteome</keyword>
<comment type="similarity">
    <text evidence="1">Belongs to the 'GDXG' lipolytic enzyme family.</text>
</comment>
<evidence type="ECO:0000256" key="1">
    <source>
        <dbReference type="ARBA" id="ARBA00010515"/>
    </source>
</evidence>
<evidence type="ECO:0000313" key="5">
    <source>
        <dbReference type="EMBL" id="SDR13458.1"/>
    </source>
</evidence>
<evidence type="ECO:0000256" key="2">
    <source>
        <dbReference type="ARBA" id="ARBA00022801"/>
    </source>
</evidence>
<dbReference type="InterPro" id="IPR050300">
    <property type="entry name" value="GDXG_lipolytic_enzyme"/>
</dbReference>
<protein>
    <submittedName>
        <fullName evidence="5">Acetyl esterase/lipase</fullName>
    </submittedName>
</protein>
<dbReference type="PROSITE" id="PS01174">
    <property type="entry name" value="LIPASE_GDXG_SER"/>
    <property type="match status" value="1"/>
</dbReference>
<dbReference type="InterPro" id="IPR013094">
    <property type="entry name" value="AB_hydrolase_3"/>
</dbReference>
<dbReference type="Pfam" id="PF07859">
    <property type="entry name" value="Abhydrolase_3"/>
    <property type="match status" value="1"/>
</dbReference>
<dbReference type="GO" id="GO:0016787">
    <property type="term" value="F:hydrolase activity"/>
    <property type="evidence" value="ECO:0007669"/>
    <property type="project" value="UniProtKB-KW"/>
</dbReference>
<evidence type="ECO:0000313" key="6">
    <source>
        <dbReference type="Proteomes" id="UP000183053"/>
    </source>
</evidence>
<feature type="domain" description="Alpha/beta hydrolase fold-3" evidence="4">
    <location>
        <begin position="76"/>
        <end position="275"/>
    </location>
</feature>
<organism evidence="5 6">
    <name type="scientific">Tsukamurella pulmonis</name>
    <dbReference type="NCBI Taxonomy" id="47312"/>
    <lineage>
        <taxon>Bacteria</taxon>
        <taxon>Bacillati</taxon>
        <taxon>Actinomycetota</taxon>
        <taxon>Actinomycetes</taxon>
        <taxon>Mycobacteriales</taxon>
        <taxon>Tsukamurellaceae</taxon>
        <taxon>Tsukamurella</taxon>
    </lineage>
</organism>
<reference evidence="6" key="1">
    <citation type="submission" date="2016-10" db="EMBL/GenBank/DDBJ databases">
        <authorList>
            <person name="Varghese N."/>
            <person name="Submissions S."/>
        </authorList>
    </citation>
    <scope>NUCLEOTIDE SEQUENCE [LARGE SCALE GENOMIC DNA]</scope>
    <source>
        <strain evidence="6">DSM 44142</strain>
    </source>
</reference>
<evidence type="ECO:0000259" key="4">
    <source>
        <dbReference type="Pfam" id="PF07859"/>
    </source>
</evidence>
<dbReference type="PANTHER" id="PTHR48081:SF8">
    <property type="entry name" value="ALPHA_BETA HYDROLASE FOLD-3 DOMAIN-CONTAINING PROTEIN-RELATED"/>
    <property type="match status" value="1"/>
</dbReference>
<accession>A0A1H1GKP7</accession>
<dbReference type="InterPro" id="IPR029058">
    <property type="entry name" value="AB_hydrolase_fold"/>
</dbReference>
<gene>
    <name evidence="5" type="ORF">SAMN04489765_3385</name>
</gene>
<dbReference type="OrthoDB" id="9803828at2"/>
<dbReference type="PANTHER" id="PTHR48081">
    <property type="entry name" value="AB HYDROLASE SUPERFAMILY PROTEIN C4A8.06C"/>
    <property type="match status" value="1"/>
</dbReference>
<feature type="active site" evidence="3">
    <location>
        <position position="148"/>
    </location>
</feature>
<sequence>MISVRARCVSASLRARRSKRFYRDPEAMIAGLPARQRVSTAMPPWWIRRGAEVGSATVGGVPCLSITPPEPFGTRVLHLHGGAFVEQPEHHHWRFLRWLALTTGASVVAPLYPLCPVADRRAIDESVRRVYDGTVAGHDGPVLLSGDSAGGRLALDLARTACAGGARRPDALLLSSPWIDLEVTDSRSARIEPFDPELAIRGLRMAGRWYAAGVRGGLAGTDPFAADLSDLPPTMVCSGTRDILNPDAERLHGVLTTAGVAVTLLESPRMFHNWIMHAVPEGAAARRRIVDFLRGLGIAASATADLRNAGSFLV</sequence>
<dbReference type="InterPro" id="IPR033140">
    <property type="entry name" value="Lipase_GDXG_put_SER_AS"/>
</dbReference>
<evidence type="ECO:0000256" key="3">
    <source>
        <dbReference type="PROSITE-ProRule" id="PRU10038"/>
    </source>
</evidence>
<dbReference type="STRING" id="47312.SAMN04489765_3385"/>